<evidence type="ECO:0000313" key="2">
    <source>
        <dbReference type="Proteomes" id="UP000592181"/>
    </source>
</evidence>
<dbReference type="EMBL" id="JACBZX010000001">
    <property type="protein sequence ID" value="NYG36623.1"/>
    <property type="molecule type" value="Genomic_DNA"/>
</dbReference>
<dbReference type="InterPro" id="IPR046268">
    <property type="entry name" value="DUF6301"/>
</dbReference>
<accession>A0A852X775</accession>
<sequence>MGEPMGSELVVGEWSWAPVEEVVAWARFWASASWPMTEDVAIDLGVAHLGWSVDEKGAAVGPWPLNRPGVTLSRDYGDKDCHGFSFKVTDVVGRPEELLDADGQRLWEAFLRDRFTLLVRALTPELRESKRLREKLEDSSLVTARWDLPDGGIRWDVTQSAGSVTCWVSSPESAQVERNLGN</sequence>
<dbReference type="Proteomes" id="UP000592181">
    <property type="component" value="Unassembled WGS sequence"/>
</dbReference>
<evidence type="ECO:0000313" key="1">
    <source>
        <dbReference type="EMBL" id="NYG36623.1"/>
    </source>
</evidence>
<dbReference type="AlphaFoldDB" id="A0A852X775"/>
<organism evidence="1 2">
    <name type="scientific">Janibacter alkaliphilus</name>
    <dbReference type="NCBI Taxonomy" id="1069963"/>
    <lineage>
        <taxon>Bacteria</taxon>
        <taxon>Bacillati</taxon>
        <taxon>Actinomycetota</taxon>
        <taxon>Actinomycetes</taxon>
        <taxon>Micrococcales</taxon>
        <taxon>Intrasporangiaceae</taxon>
        <taxon>Janibacter</taxon>
    </lineage>
</organism>
<protein>
    <submittedName>
        <fullName evidence="1">Uncharacterized protein</fullName>
    </submittedName>
</protein>
<proteinExistence type="predicted"/>
<name>A0A852X775_9MICO</name>
<reference evidence="1 2" key="1">
    <citation type="submission" date="2020-07" db="EMBL/GenBank/DDBJ databases">
        <title>Sequencing the genomes of 1000 actinobacteria strains.</title>
        <authorList>
            <person name="Klenk H.-P."/>
        </authorList>
    </citation>
    <scope>NUCLEOTIDE SEQUENCE [LARGE SCALE GENOMIC DNA]</scope>
    <source>
        <strain evidence="1 2">DSM 24723</strain>
    </source>
</reference>
<comment type="caution">
    <text evidence="1">The sequence shown here is derived from an EMBL/GenBank/DDBJ whole genome shotgun (WGS) entry which is preliminary data.</text>
</comment>
<keyword evidence="2" id="KW-1185">Reference proteome</keyword>
<gene>
    <name evidence="1" type="ORF">BJY28_001092</name>
</gene>
<dbReference type="Pfam" id="PF19818">
    <property type="entry name" value="DUF6301"/>
    <property type="match status" value="1"/>
</dbReference>
<dbReference type="RefSeq" id="WP_179462095.1">
    <property type="nucleotide sequence ID" value="NZ_JACBZX010000001.1"/>
</dbReference>